<comment type="similarity">
    <text evidence="2 7">Belongs to the DPM3 family.</text>
</comment>
<dbReference type="GO" id="GO:0006506">
    <property type="term" value="P:GPI anchor biosynthetic process"/>
    <property type="evidence" value="ECO:0007669"/>
    <property type="project" value="TreeGrafter"/>
</dbReference>
<evidence type="ECO:0000256" key="6">
    <source>
        <dbReference type="ARBA" id="ARBA00023136"/>
    </source>
</evidence>
<evidence type="ECO:0000256" key="5">
    <source>
        <dbReference type="ARBA" id="ARBA00022989"/>
    </source>
</evidence>
<comment type="subcellular location">
    <subcellularLocation>
        <location evidence="1 7">Endoplasmic reticulum membrane</location>
        <topology evidence="1 7">Multi-pass membrane protein</topology>
    </subcellularLocation>
</comment>
<dbReference type="GO" id="GO:0033185">
    <property type="term" value="C:dolichol-phosphate-mannose synthase complex"/>
    <property type="evidence" value="ECO:0007669"/>
    <property type="project" value="TreeGrafter"/>
</dbReference>
<dbReference type="PANTHER" id="PTHR16433">
    <property type="entry name" value="DOLICHOL-PHOSPHATE MANNOSYLTRANSFERASE SUBUNIT 3"/>
    <property type="match status" value="1"/>
</dbReference>
<dbReference type="VEuPathDB" id="FungiDB:TRICI_005592"/>
<dbReference type="AlphaFoldDB" id="A0A642USB2"/>
<keyword evidence="4 7" id="KW-0256">Endoplasmic reticulum</keyword>
<dbReference type="UniPathway" id="UPA00378"/>
<protein>
    <recommendedName>
        <fullName evidence="7">Dolichol-phosphate mannosyltransferase subunit 3</fullName>
    </recommendedName>
</protein>
<keyword evidence="9" id="KW-1185">Reference proteome</keyword>
<reference evidence="8" key="1">
    <citation type="journal article" date="2019" name="G3 (Bethesda)">
        <title>Genome Assemblies of Two Rare Opportunistic Yeast Pathogens: Diutina rugosa (syn. Candida rugosa) and Trichomonascus ciferrii (syn. Candida ciferrii).</title>
        <authorList>
            <person name="Mixao V."/>
            <person name="Saus E."/>
            <person name="Hansen A.P."/>
            <person name="Lass-Florl C."/>
            <person name="Gabaldon T."/>
        </authorList>
    </citation>
    <scope>NUCLEOTIDE SEQUENCE</scope>
    <source>
        <strain evidence="8">CBS 4856</strain>
    </source>
</reference>
<sequence>MTKATETAQFLGVATLIYLALYVGLIPTNQVFRDEVLPVFPFWCLVAFGSFALGTLGYDVLTFNDKEDKYRELLKAKDELRSKGVEVDD</sequence>
<dbReference type="InterPro" id="IPR013174">
    <property type="entry name" value="DPM3"/>
</dbReference>
<organism evidence="8 9">
    <name type="scientific">Trichomonascus ciferrii</name>
    <dbReference type="NCBI Taxonomy" id="44093"/>
    <lineage>
        <taxon>Eukaryota</taxon>
        <taxon>Fungi</taxon>
        <taxon>Dikarya</taxon>
        <taxon>Ascomycota</taxon>
        <taxon>Saccharomycotina</taxon>
        <taxon>Dipodascomycetes</taxon>
        <taxon>Dipodascales</taxon>
        <taxon>Trichomonascaceae</taxon>
        <taxon>Trichomonascus</taxon>
        <taxon>Trichomonascus ciferrii complex</taxon>
    </lineage>
</organism>
<dbReference type="EMBL" id="SWFS01000433">
    <property type="protein sequence ID" value="KAA8904217.1"/>
    <property type="molecule type" value="Genomic_DNA"/>
</dbReference>
<keyword evidence="6 7" id="KW-0472">Membrane</keyword>
<feature type="transmembrane region" description="Helical" evidence="7">
    <location>
        <begin position="40"/>
        <end position="61"/>
    </location>
</feature>
<comment type="function">
    <text evidence="7">Stabilizer subunit of the dolichol-phosphate mannose (DPM) synthase complex; tethers catalytic subunit to the ER.</text>
</comment>
<evidence type="ECO:0000313" key="8">
    <source>
        <dbReference type="EMBL" id="KAA8904217.1"/>
    </source>
</evidence>
<dbReference type="Proteomes" id="UP000761534">
    <property type="component" value="Unassembled WGS sequence"/>
</dbReference>
<evidence type="ECO:0000256" key="3">
    <source>
        <dbReference type="ARBA" id="ARBA00022692"/>
    </source>
</evidence>
<keyword evidence="3 7" id="KW-0812">Transmembrane</keyword>
<comment type="caution">
    <text evidence="8">The sequence shown here is derived from an EMBL/GenBank/DDBJ whole genome shotgun (WGS) entry which is preliminary data.</text>
</comment>
<name>A0A642USB2_9ASCO</name>
<evidence type="ECO:0000256" key="1">
    <source>
        <dbReference type="ARBA" id="ARBA00004477"/>
    </source>
</evidence>
<feature type="transmembrane region" description="Helical" evidence="7">
    <location>
        <begin position="7"/>
        <end position="28"/>
    </location>
</feature>
<evidence type="ECO:0000256" key="2">
    <source>
        <dbReference type="ARBA" id="ARBA00010430"/>
    </source>
</evidence>
<dbReference type="Pfam" id="PF08285">
    <property type="entry name" value="DPM3"/>
    <property type="match status" value="1"/>
</dbReference>
<gene>
    <name evidence="8" type="ORF">TRICI_005592</name>
</gene>
<proteinExistence type="inferred from homology"/>
<evidence type="ECO:0000256" key="7">
    <source>
        <dbReference type="RuleBase" id="RU365085"/>
    </source>
</evidence>
<dbReference type="PANTHER" id="PTHR16433:SF0">
    <property type="entry name" value="DOLICHOL-PHOSPHATE MANNOSYLTRANSFERASE SUBUNIT 3"/>
    <property type="match status" value="1"/>
</dbReference>
<comment type="pathway">
    <text evidence="7">Protein modification; protein glycosylation.</text>
</comment>
<comment type="subunit">
    <text evidence="7">Component of the dolichol-phosphate mannose (DPM) synthase complex.</text>
</comment>
<dbReference type="GO" id="GO:0005789">
    <property type="term" value="C:endoplasmic reticulum membrane"/>
    <property type="evidence" value="ECO:0007669"/>
    <property type="project" value="UniProtKB-SubCell"/>
</dbReference>
<evidence type="ECO:0000256" key="4">
    <source>
        <dbReference type="ARBA" id="ARBA00022824"/>
    </source>
</evidence>
<evidence type="ECO:0000313" key="9">
    <source>
        <dbReference type="Proteomes" id="UP000761534"/>
    </source>
</evidence>
<keyword evidence="5 7" id="KW-1133">Transmembrane helix</keyword>
<accession>A0A642USB2</accession>
<dbReference type="OrthoDB" id="2014333at2759"/>